<reference evidence="3" key="1">
    <citation type="journal article" date="2020" name="bioRxiv">
        <title>Hybrid origin of Populus tomentosa Carr. identified through genome sequencing and phylogenomic analysis.</title>
        <authorList>
            <person name="An X."/>
            <person name="Gao K."/>
            <person name="Chen Z."/>
            <person name="Li J."/>
            <person name="Yang X."/>
            <person name="Yang X."/>
            <person name="Zhou J."/>
            <person name="Guo T."/>
            <person name="Zhao T."/>
            <person name="Huang S."/>
            <person name="Miao D."/>
            <person name="Khan W.U."/>
            <person name="Rao P."/>
            <person name="Ye M."/>
            <person name="Lei B."/>
            <person name="Liao W."/>
            <person name="Wang J."/>
            <person name="Ji L."/>
            <person name="Li Y."/>
            <person name="Guo B."/>
            <person name="Mustafa N.S."/>
            <person name="Li S."/>
            <person name="Yun Q."/>
            <person name="Keller S.R."/>
            <person name="Mao J."/>
            <person name="Zhang R."/>
            <person name="Strauss S.H."/>
        </authorList>
    </citation>
    <scope>NUCLEOTIDE SEQUENCE</scope>
    <source>
        <strain evidence="3">GM15</strain>
        <tissue evidence="3">Leaf</tissue>
    </source>
</reference>
<evidence type="ECO:0000256" key="1">
    <source>
        <dbReference type="SAM" id="Phobius"/>
    </source>
</evidence>
<feature type="transmembrane region" description="Helical" evidence="1">
    <location>
        <begin position="109"/>
        <end position="131"/>
    </location>
</feature>
<keyword evidence="1" id="KW-1133">Transmembrane helix</keyword>
<proteinExistence type="predicted"/>
<accession>A0A8X8IYU9</accession>
<keyword evidence="1" id="KW-0472">Membrane</keyword>
<evidence type="ECO:0000313" key="3">
    <source>
        <dbReference type="EMBL" id="KAG6792918.1"/>
    </source>
</evidence>
<evidence type="ECO:0000256" key="2">
    <source>
        <dbReference type="SAM" id="SignalP"/>
    </source>
</evidence>
<organism evidence="3 4">
    <name type="scientific">Populus tomentosa</name>
    <name type="common">Chinese white poplar</name>
    <dbReference type="NCBI Taxonomy" id="118781"/>
    <lineage>
        <taxon>Eukaryota</taxon>
        <taxon>Viridiplantae</taxon>
        <taxon>Streptophyta</taxon>
        <taxon>Embryophyta</taxon>
        <taxon>Tracheophyta</taxon>
        <taxon>Spermatophyta</taxon>
        <taxon>Magnoliopsida</taxon>
        <taxon>eudicotyledons</taxon>
        <taxon>Gunneridae</taxon>
        <taxon>Pentapetalae</taxon>
        <taxon>rosids</taxon>
        <taxon>fabids</taxon>
        <taxon>Malpighiales</taxon>
        <taxon>Salicaceae</taxon>
        <taxon>Saliceae</taxon>
        <taxon>Populus</taxon>
    </lineage>
</organism>
<dbReference type="Proteomes" id="UP000886885">
    <property type="component" value="Chromosome 1A"/>
</dbReference>
<name>A0A8X8IYU9_POPTO</name>
<comment type="caution">
    <text evidence="3">The sequence shown here is derived from an EMBL/GenBank/DDBJ whole genome shotgun (WGS) entry which is preliminary data.</text>
</comment>
<protein>
    <submittedName>
        <fullName evidence="3">Uncharacterized protein</fullName>
    </submittedName>
</protein>
<feature type="signal peptide" evidence="2">
    <location>
        <begin position="1"/>
        <end position="22"/>
    </location>
</feature>
<dbReference type="AlphaFoldDB" id="A0A8X8IYU9"/>
<gene>
    <name evidence="3" type="ORF">POTOM_002083</name>
</gene>
<sequence>MEMKKIACAILFAAASVSAVMADEVAAPAPSPTSGASGSLPVAGSLVGASLASLIAFWDGSYTQLEVLKVMSSMKLSLLASLVFVAVVCSKLAVLAYDDVLAPMPAMATGSAAGCSASVAAMGFSLMVYVFEVMLH</sequence>
<dbReference type="InterPro" id="IPR044702">
    <property type="entry name" value="AGP23/40"/>
</dbReference>
<feature type="transmembrane region" description="Helical" evidence="1">
    <location>
        <begin position="38"/>
        <end position="58"/>
    </location>
</feature>
<evidence type="ECO:0000313" key="4">
    <source>
        <dbReference type="Proteomes" id="UP000886885"/>
    </source>
</evidence>
<keyword evidence="4" id="KW-1185">Reference proteome</keyword>
<feature type="transmembrane region" description="Helical" evidence="1">
    <location>
        <begin position="78"/>
        <end position="97"/>
    </location>
</feature>
<feature type="chain" id="PRO_5036456956" evidence="2">
    <location>
        <begin position="23"/>
        <end position="136"/>
    </location>
</feature>
<keyword evidence="1" id="KW-0812">Transmembrane</keyword>
<dbReference type="PANTHER" id="PTHR34672">
    <property type="entry name" value="POLLEN-SPECIFIC ARABINOGALACTA PROTEIN BAN102"/>
    <property type="match status" value="1"/>
</dbReference>
<dbReference type="PANTHER" id="PTHR34672:SF14">
    <property type="entry name" value="ARABINOGALACTAN PROTEIN 40"/>
    <property type="match status" value="1"/>
</dbReference>
<keyword evidence="2" id="KW-0732">Signal</keyword>
<dbReference type="EMBL" id="JAAWWB010000001">
    <property type="protein sequence ID" value="KAG6792918.1"/>
    <property type="molecule type" value="Genomic_DNA"/>
</dbReference>